<sequence>ISQEQSNNYLKSIAIDSLLESDSSDDDDDNINNRDNLSLNDSSIDIVENHSNKEQQDTTQASMWIGTQNGG</sequence>
<feature type="non-terminal residue" evidence="2">
    <location>
        <position position="71"/>
    </location>
</feature>
<organism evidence="2 3">
    <name type="scientific">Rotaria magnacalcarata</name>
    <dbReference type="NCBI Taxonomy" id="392030"/>
    <lineage>
        <taxon>Eukaryota</taxon>
        <taxon>Metazoa</taxon>
        <taxon>Spiralia</taxon>
        <taxon>Gnathifera</taxon>
        <taxon>Rotifera</taxon>
        <taxon>Eurotatoria</taxon>
        <taxon>Bdelloidea</taxon>
        <taxon>Philodinida</taxon>
        <taxon>Philodinidae</taxon>
        <taxon>Rotaria</taxon>
    </lineage>
</organism>
<feature type="non-terminal residue" evidence="2">
    <location>
        <position position="1"/>
    </location>
</feature>
<dbReference type="EMBL" id="CAJOBJ010159109">
    <property type="protein sequence ID" value="CAF4838726.1"/>
    <property type="molecule type" value="Genomic_DNA"/>
</dbReference>
<feature type="compositionally biased region" description="Low complexity" evidence="1">
    <location>
        <begin position="33"/>
        <end position="46"/>
    </location>
</feature>
<comment type="caution">
    <text evidence="2">The sequence shown here is derived from an EMBL/GenBank/DDBJ whole genome shotgun (WGS) entry which is preliminary data.</text>
</comment>
<evidence type="ECO:0000313" key="2">
    <source>
        <dbReference type="EMBL" id="CAF4838726.1"/>
    </source>
</evidence>
<dbReference type="AlphaFoldDB" id="A0A8S3BRL7"/>
<accession>A0A8S3BRL7</accession>
<proteinExistence type="predicted"/>
<feature type="region of interest" description="Disordered" evidence="1">
    <location>
        <begin position="20"/>
        <end position="71"/>
    </location>
</feature>
<evidence type="ECO:0000256" key="1">
    <source>
        <dbReference type="SAM" id="MobiDB-lite"/>
    </source>
</evidence>
<dbReference type="Proteomes" id="UP000681720">
    <property type="component" value="Unassembled WGS sequence"/>
</dbReference>
<evidence type="ECO:0000313" key="3">
    <source>
        <dbReference type="Proteomes" id="UP000681720"/>
    </source>
</evidence>
<protein>
    <submittedName>
        <fullName evidence="2">Uncharacterized protein</fullName>
    </submittedName>
</protein>
<reference evidence="2" key="1">
    <citation type="submission" date="2021-02" db="EMBL/GenBank/DDBJ databases">
        <authorList>
            <person name="Nowell W R."/>
        </authorList>
    </citation>
    <scope>NUCLEOTIDE SEQUENCE</scope>
</reference>
<gene>
    <name evidence="2" type="ORF">GIL414_LOCUS48810</name>
</gene>
<feature type="compositionally biased region" description="Polar residues" evidence="1">
    <location>
        <begin position="57"/>
        <end position="71"/>
    </location>
</feature>
<feature type="compositionally biased region" description="Basic and acidic residues" evidence="1">
    <location>
        <begin position="47"/>
        <end position="56"/>
    </location>
</feature>
<name>A0A8S3BRL7_9BILA</name>